<dbReference type="Gene3D" id="2.60.40.10">
    <property type="entry name" value="Immunoglobulins"/>
    <property type="match status" value="1"/>
</dbReference>
<protein>
    <recommendedName>
        <fullName evidence="1">Secretion system C-terminal sorting domain-containing protein</fullName>
    </recommendedName>
</protein>
<evidence type="ECO:0000313" key="2">
    <source>
        <dbReference type="EMBL" id="REA56418.1"/>
    </source>
</evidence>
<comment type="caution">
    <text evidence="2">The sequence shown here is derived from an EMBL/GenBank/DDBJ whole genome shotgun (WGS) entry which is preliminary data.</text>
</comment>
<dbReference type="OrthoDB" id="927019at2"/>
<evidence type="ECO:0000259" key="1">
    <source>
        <dbReference type="Pfam" id="PF18962"/>
    </source>
</evidence>
<dbReference type="Proteomes" id="UP000256373">
    <property type="component" value="Unassembled WGS sequence"/>
</dbReference>
<dbReference type="EMBL" id="QNUL01000039">
    <property type="protein sequence ID" value="REA56418.1"/>
    <property type="molecule type" value="Genomic_DNA"/>
</dbReference>
<dbReference type="InterPro" id="IPR026444">
    <property type="entry name" value="Secre_tail"/>
</dbReference>
<organism evidence="2 3">
    <name type="scientific">Dyadobacter luteus</name>
    <dbReference type="NCBI Taxonomy" id="2259619"/>
    <lineage>
        <taxon>Bacteria</taxon>
        <taxon>Pseudomonadati</taxon>
        <taxon>Bacteroidota</taxon>
        <taxon>Cytophagia</taxon>
        <taxon>Cytophagales</taxon>
        <taxon>Spirosomataceae</taxon>
        <taxon>Dyadobacter</taxon>
    </lineage>
</organism>
<accession>A0A3D8Y4H7</accession>
<dbReference type="NCBIfam" id="TIGR04183">
    <property type="entry name" value="Por_Secre_tail"/>
    <property type="match status" value="1"/>
</dbReference>
<dbReference type="InterPro" id="IPR013783">
    <property type="entry name" value="Ig-like_fold"/>
</dbReference>
<dbReference type="AlphaFoldDB" id="A0A3D8Y4H7"/>
<sequence length="544" mass="58430">MKTIKWIGRYVCLLHYVFGLTTLCTVKSLAQAPGSESVYGGLMTLNVQAGGTHADVSETIYIGPGTYQINGTWEIYSKNVIIDPAAVISGIGMIRFYNPSAAGGTSSPTYVDGNGSMNAIDVNIRHHNGLGMVLAELSVPQDIINWLGFTPVTDNSSIYIGRDLQLAVDNANITLGRNVEGNLIFDSDATLSGFRPERMVITNNNILSHMVKQDASAGFVFPIGIVAGSYTPAKVTGSGTYHASVQDYGASSSNEGLLHGGIDRSWHLYADEPANAAVAFQHYTANDTSPFSSSSPHFVTQYQGAAWSGGTEKAGLAASLTTNTAASPVPGSSLQDLSDVSIPGSNAASSSYFTKTNQRSLPVILAVFKIVKEATTALLTWNTTEETNTDRFEVEHSTDAKSWQLLGQQLAVNRGEETNAYSFVDASPVAGINYYRLKMVDRDGTYSYSRVLSVSFNLSGLQLVVYPNPVSERLYFKDANGKGVATEQIEQLSVIDRYGRLIMHTYGPTISDGLNVEQWPAGTYLVTVTLANGTLSTHKVVVKM</sequence>
<dbReference type="RefSeq" id="WP_115834053.1">
    <property type="nucleotide sequence ID" value="NZ_QNUL01000039.1"/>
</dbReference>
<gene>
    <name evidence="2" type="ORF">DSL64_26855</name>
</gene>
<name>A0A3D8Y4H7_9BACT</name>
<evidence type="ECO:0000313" key="3">
    <source>
        <dbReference type="Proteomes" id="UP000256373"/>
    </source>
</evidence>
<dbReference type="Pfam" id="PF18962">
    <property type="entry name" value="Por_Secre_tail"/>
    <property type="match status" value="1"/>
</dbReference>
<reference evidence="2 3" key="1">
    <citation type="submission" date="2018-07" db="EMBL/GenBank/DDBJ databases">
        <title>Dyadobacter roseus sp. nov., isolated from rose rhizosphere soil.</title>
        <authorList>
            <person name="Chen L."/>
        </authorList>
    </citation>
    <scope>NUCLEOTIDE SEQUENCE [LARGE SCALE GENOMIC DNA]</scope>
    <source>
        <strain evidence="2 3">RS19</strain>
    </source>
</reference>
<feature type="domain" description="Secretion system C-terminal sorting" evidence="1">
    <location>
        <begin position="465"/>
        <end position="542"/>
    </location>
</feature>
<proteinExistence type="predicted"/>
<keyword evidence="3" id="KW-1185">Reference proteome</keyword>